<dbReference type="EMBL" id="CAWUFR010000130">
    <property type="protein sequence ID" value="CAK6969140.1"/>
    <property type="molecule type" value="Genomic_DNA"/>
</dbReference>
<accession>A0AAV1PCL6</accession>
<keyword evidence="2" id="KW-1185">Reference proteome</keyword>
<protein>
    <submittedName>
        <fullName evidence="1">Uncharacterized protein</fullName>
    </submittedName>
</protein>
<gene>
    <name evidence="1" type="ORF">FSCOSCO3_A033497</name>
</gene>
<proteinExistence type="predicted"/>
<dbReference type="Proteomes" id="UP001314229">
    <property type="component" value="Unassembled WGS sequence"/>
</dbReference>
<name>A0AAV1PCL6_SCOSC</name>
<comment type="caution">
    <text evidence="1">The sequence shown here is derived from an EMBL/GenBank/DDBJ whole genome shotgun (WGS) entry which is preliminary data.</text>
</comment>
<evidence type="ECO:0000313" key="1">
    <source>
        <dbReference type="EMBL" id="CAK6969140.1"/>
    </source>
</evidence>
<evidence type="ECO:0000313" key="2">
    <source>
        <dbReference type="Proteomes" id="UP001314229"/>
    </source>
</evidence>
<reference evidence="1 2" key="1">
    <citation type="submission" date="2024-01" db="EMBL/GenBank/DDBJ databases">
        <authorList>
            <person name="Alioto T."/>
            <person name="Alioto T."/>
            <person name="Gomez Garrido J."/>
        </authorList>
    </citation>
    <scope>NUCLEOTIDE SEQUENCE [LARGE SCALE GENOMIC DNA]</scope>
</reference>
<sequence>MHVQTKRREHQTPGQAKVLLCYSVQDLSDADEGCSAGEENNMKQDEMSKWQVSAGVSASLSTFKTFSADKTAKVIQIISQFLKMGLVGNKLEFILRLIQSVLSRFLPPVN</sequence>
<organism evidence="1 2">
    <name type="scientific">Scomber scombrus</name>
    <name type="common">Atlantic mackerel</name>
    <name type="synonym">Scomber vernalis</name>
    <dbReference type="NCBI Taxonomy" id="13677"/>
    <lineage>
        <taxon>Eukaryota</taxon>
        <taxon>Metazoa</taxon>
        <taxon>Chordata</taxon>
        <taxon>Craniata</taxon>
        <taxon>Vertebrata</taxon>
        <taxon>Euteleostomi</taxon>
        <taxon>Actinopterygii</taxon>
        <taxon>Neopterygii</taxon>
        <taxon>Teleostei</taxon>
        <taxon>Neoteleostei</taxon>
        <taxon>Acanthomorphata</taxon>
        <taxon>Pelagiaria</taxon>
        <taxon>Scombriformes</taxon>
        <taxon>Scombridae</taxon>
        <taxon>Scomber</taxon>
    </lineage>
</organism>
<dbReference type="AlphaFoldDB" id="A0AAV1PCL6"/>